<feature type="transmembrane region" description="Helical" evidence="4">
    <location>
        <begin position="97"/>
        <end position="115"/>
    </location>
</feature>
<feature type="transmembrane region" description="Helical" evidence="4">
    <location>
        <begin position="281"/>
        <end position="299"/>
    </location>
</feature>
<keyword evidence="1 4" id="KW-0812">Transmembrane</keyword>
<dbReference type="Proteomes" id="UP000191094">
    <property type="component" value="Unassembled WGS sequence"/>
</dbReference>
<dbReference type="RefSeq" id="WP_240494969.1">
    <property type="nucleotide sequence ID" value="NZ_CP147511.1"/>
</dbReference>
<evidence type="ECO:0000256" key="3">
    <source>
        <dbReference type="ARBA" id="ARBA00023136"/>
    </source>
</evidence>
<evidence type="ECO:0000256" key="1">
    <source>
        <dbReference type="ARBA" id="ARBA00022692"/>
    </source>
</evidence>
<keyword evidence="3 4" id="KW-0472">Membrane</keyword>
<reference evidence="6 7" key="1">
    <citation type="submission" date="2017-02" db="EMBL/GenBank/DDBJ databases">
        <title>Draft genome sequence of Moraxella lincolnii CCUG 9405T type strain.</title>
        <authorList>
            <person name="Salva-Serra F."/>
            <person name="Engstrom-Jakobsson H."/>
            <person name="Thorell K."/>
            <person name="Jaen-Luchoro D."/>
            <person name="Gonzales-Siles L."/>
            <person name="Karlsson R."/>
            <person name="Yazdan S."/>
            <person name="Boulund F."/>
            <person name="Johnning A."/>
            <person name="Engstrand L."/>
            <person name="Kristiansson E."/>
            <person name="Moore E."/>
        </authorList>
    </citation>
    <scope>NUCLEOTIDE SEQUENCE [LARGE SCALE GENOMIC DNA]</scope>
    <source>
        <strain evidence="6 7">CCUG 9405</strain>
    </source>
</reference>
<dbReference type="InterPro" id="IPR011701">
    <property type="entry name" value="MFS"/>
</dbReference>
<dbReference type="InterPro" id="IPR052524">
    <property type="entry name" value="MFS_Cyanate_Porter"/>
</dbReference>
<comment type="caution">
    <text evidence="6">The sequence shown here is derived from an EMBL/GenBank/DDBJ whole genome shotgun (WGS) entry which is preliminary data.</text>
</comment>
<evidence type="ECO:0000259" key="5">
    <source>
        <dbReference type="PROSITE" id="PS50850"/>
    </source>
</evidence>
<feature type="transmembrane region" description="Helical" evidence="4">
    <location>
        <begin position="396"/>
        <end position="416"/>
    </location>
</feature>
<dbReference type="Pfam" id="PF07690">
    <property type="entry name" value="MFS_1"/>
    <property type="match status" value="1"/>
</dbReference>
<dbReference type="PROSITE" id="PS50850">
    <property type="entry name" value="MFS"/>
    <property type="match status" value="1"/>
</dbReference>
<accession>A0A1T0C7F2</accession>
<feature type="transmembrane region" description="Helical" evidence="4">
    <location>
        <begin position="67"/>
        <end position="85"/>
    </location>
</feature>
<feature type="transmembrane region" description="Helical" evidence="4">
    <location>
        <begin position="121"/>
        <end position="139"/>
    </location>
</feature>
<feature type="transmembrane region" description="Helical" evidence="4">
    <location>
        <begin position="365"/>
        <end position="384"/>
    </location>
</feature>
<dbReference type="InterPro" id="IPR036259">
    <property type="entry name" value="MFS_trans_sf"/>
</dbReference>
<dbReference type="PANTHER" id="PTHR23523:SF2">
    <property type="entry name" value="2-NITROIMIDAZOLE TRANSPORTER"/>
    <property type="match status" value="1"/>
</dbReference>
<organism evidence="6 7">
    <name type="scientific">Lwoffella lincolnii</name>
    <dbReference type="NCBI Taxonomy" id="90241"/>
    <lineage>
        <taxon>Bacteria</taxon>
        <taxon>Pseudomonadati</taxon>
        <taxon>Pseudomonadota</taxon>
        <taxon>Gammaproteobacteria</taxon>
        <taxon>Moraxellales</taxon>
        <taxon>Moraxellaceae</taxon>
        <taxon>Lwoffella</taxon>
    </lineage>
</organism>
<proteinExistence type="predicted"/>
<evidence type="ECO:0000256" key="2">
    <source>
        <dbReference type="ARBA" id="ARBA00022989"/>
    </source>
</evidence>
<feature type="transmembrane region" description="Helical" evidence="4">
    <location>
        <begin position="240"/>
        <end position="261"/>
    </location>
</feature>
<feature type="domain" description="Major facilitator superfamily (MFS) profile" evidence="5">
    <location>
        <begin position="27"/>
        <end position="420"/>
    </location>
</feature>
<dbReference type="STRING" id="90241.B0682_09215"/>
<dbReference type="InterPro" id="IPR020846">
    <property type="entry name" value="MFS_dom"/>
</dbReference>
<feature type="transmembrane region" description="Helical" evidence="4">
    <location>
        <begin position="28"/>
        <end position="47"/>
    </location>
</feature>
<name>A0A1T0C7F2_9GAMM</name>
<evidence type="ECO:0000256" key="4">
    <source>
        <dbReference type="SAM" id="Phobius"/>
    </source>
</evidence>
<gene>
    <name evidence="6" type="ORF">B0682_09215</name>
</gene>
<evidence type="ECO:0000313" key="7">
    <source>
        <dbReference type="Proteomes" id="UP000191094"/>
    </source>
</evidence>
<protein>
    <submittedName>
        <fullName evidence="6">MFS transporter</fullName>
    </submittedName>
</protein>
<dbReference type="AlphaFoldDB" id="A0A1T0C7F2"/>
<feature type="transmembrane region" description="Helical" evidence="4">
    <location>
        <begin position="306"/>
        <end position="325"/>
    </location>
</feature>
<feature type="transmembrane region" description="Helical" evidence="4">
    <location>
        <begin position="151"/>
        <end position="176"/>
    </location>
</feature>
<keyword evidence="7" id="KW-1185">Reference proteome</keyword>
<dbReference type="Gene3D" id="1.20.1250.20">
    <property type="entry name" value="MFS general substrate transporter like domains"/>
    <property type="match status" value="1"/>
</dbReference>
<dbReference type="SUPFAM" id="SSF103473">
    <property type="entry name" value="MFS general substrate transporter"/>
    <property type="match status" value="1"/>
</dbReference>
<evidence type="ECO:0000313" key="6">
    <source>
        <dbReference type="EMBL" id="OOS18260.1"/>
    </source>
</evidence>
<keyword evidence="2 4" id="KW-1133">Transmembrane helix</keyword>
<sequence>MSTPITPNPSPNPIQMQSGADTVSRRQFWLVLIGMILLAANMRSPIVALGSLVNVIQEALNISAVEVGWLGSVPMVLFAFGALVSPKLAKRFGLGNLLLLSIVFMTVGILWRVLWVGWWPFLFGTVLLSFAISIANTLAAPAIKQLTPRHIPLLTGIFSTSMSVMAGVAAGVVLPIEQWLGWRWALGSWAVLGIMACLLWLPIRSRLADKTASSITANATASSSFAMGNLPNIRMWQAPLAWQIAVFMGLQSLLFYTVASFLPTIWVSKGLDPITAGNIGMVYQVMAPLATLALTVFMGRRRWVRPLAMFAALINVVGTAGLAFASPSLAWLWTACMGLGGAMIFTMCIMMIGMRTYDTEQASNLSGMAQTIGYGIAIIGPLGMGSLHEYLGSWHVPLVILFVLMVFNVFMGWLATRPVMIDGSHL</sequence>
<feature type="transmembrane region" description="Helical" evidence="4">
    <location>
        <begin position="331"/>
        <end position="353"/>
    </location>
</feature>
<dbReference type="GO" id="GO:0022857">
    <property type="term" value="F:transmembrane transporter activity"/>
    <property type="evidence" value="ECO:0007669"/>
    <property type="project" value="InterPro"/>
</dbReference>
<dbReference type="EMBL" id="MUYT01000022">
    <property type="protein sequence ID" value="OOS18260.1"/>
    <property type="molecule type" value="Genomic_DNA"/>
</dbReference>
<feature type="transmembrane region" description="Helical" evidence="4">
    <location>
        <begin position="182"/>
        <end position="201"/>
    </location>
</feature>
<dbReference type="PANTHER" id="PTHR23523">
    <property type="match status" value="1"/>
</dbReference>